<feature type="transmembrane region" description="Helical" evidence="2">
    <location>
        <begin position="274"/>
        <end position="291"/>
    </location>
</feature>
<reference evidence="4 5" key="1">
    <citation type="submission" date="2021-03" db="EMBL/GenBank/DDBJ databases">
        <title>Genomic Encyclopedia of Type Strains, Phase IV (KMG-IV): sequencing the most valuable type-strain genomes for metagenomic binning, comparative biology and taxonomic classification.</title>
        <authorList>
            <person name="Goeker M."/>
        </authorList>
    </citation>
    <scope>NUCLEOTIDE SEQUENCE [LARGE SCALE GENOMIC DNA]</scope>
    <source>
        <strain evidence="4 5">DSM 24738</strain>
    </source>
</reference>
<feature type="transmembrane region" description="Helical" evidence="2">
    <location>
        <begin position="219"/>
        <end position="243"/>
    </location>
</feature>
<protein>
    <submittedName>
        <fullName evidence="4">Stage II sporulation protein E</fullName>
        <ecNumber evidence="4">3.1.3.16</ecNumber>
    </submittedName>
</protein>
<dbReference type="NCBIfam" id="TIGR02865">
    <property type="entry name" value="spore_II_E"/>
    <property type="match status" value="1"/>
</dbReference>
<dbReference type="SMART" id="SM00332">
    <property type="entry name" value="PP2Cc"/>
    <property type="match status" value="1"/>
</dbReference>
<sequence length="828" mass="92430">MSRFQAVAANVGQKMFFPIQFLMLKVNMIMEKWVQRLGIFHILMGYLLGRALILQELAPFAAAYFIVVYFLRRDKVFLTAMALLLGAASRSSEHALIIFLNISLAFAFLQVMERMRKKELNHAPFIVLTSIFLSHLCYTYFKGELTVYAASMHFVEAILAMILTLIFVQSLPFLTSKKYHHELKTEEIVCLVILLASVMTGTIGWQIQDIAVQSVLAKYLVLLLAFVGGGMIGATVGVITGVIISLADIWQIEQISLLAFAGLLAGLLKEGKRFGAALGMLMGSAIIIFYVGDKQSIILTSMETLIGILAFLLTPKYFVQQISRFIPGTEENAKSQYEYMKKVRDVTVKKIMKFSTLFQQLSDAFNYVSVQEKQNEEETNPLDMHEFMAKITERSCQTCWKKDKCWSEQDSEATIQILGELIQQLDVYGGFDRERMETPYQTACTNKDRLEGVIRDEYTQLRESLFLQKQVKDSRRLVADQLSGVSGVMLNFANELKREGIDLSLQEQQILSALENIGLSVQKVNILSLEEGKVDIEITQPVCDGHVQCESIIAPMLTSIVGENIAVKSKECNTVGDGTCTVILGSEKNYRVSSYGTGIAKDGKLVSGDCFMTMELGSGKYIMAISDGMGNGDRAHMESTSTLDLMKELLEVGLDESLAIKSVNTVLSLRSPDEIFATVDLAIVDQYTGNTKFIKTGSTPSFIKRGKEVLSITANNLPIGIIEDIEVDVVTETLKPGDLLIMVSDGLLEAPTQIENKEMWFKRVISELKTEEPEEVADILIERVIRSKFGEIDDDMTVLVASVDQFVPRWGTFPMPGLEKIQRPKRVS</sequence>
<dbReference type="InterPro" id="IPR052016">
    <property type="entry name" value="Bact_Sigma-Reg"/>
</dbReference>
<evidence type="ECO:0000259" key="3">
    <source>
        <dbReference type="PROSITE" id="PS51746"/>
    </source>
</evidence>
<dbReference type="EMBL" id="JAGGKT010000006">
    <property type="protein sequence ID" value="MBP1932478.1"/>
    <property type="molecule type" value="Genomic_DNA"/>
</dbReference>
<feature type="transmembrane region" description="Helical" evidence="2">
    <location>
        <begin position="250"/>
        <end position="268"/>
    </location>
</feature>
<dbReference type="InterPro" id="IPR001932">
    <property type="entry name" value="PPM-type_phosphatase-like_dom"/>
</dbReference>
<dbReference type="EC" id="3.1.3.16" evidence="4"/>
<feature type="transmembrane region" description="Helical" evidence="2">
    <location>
        <begin position="147"/>
        <end position="168"/>
    </location>
</feature>
<dbReference type="SMART" id="SM00331">
    <property type="entry name" value="PP2C_SIG"/>
    <property type="match status" value="1"/>
</dbReference>
<comment type="caution">
    <text evidence="4">The sequence shown here is derived from an EMBL/GenBank/DDBJ whole genome shotgun (WGS) entry which is preliminary data.</text>
</comment>
<accession>A0ABS4GQC0</accession>
<dbReference type="InterPro" id="IPR045768">
    <property type="entry name" value="SpoIIE_N"/>
</dbReference>
<dbReference type="SUPFAM" id="SSF81606">
    <property type="entry name" value="PP2C-like"/>
    <property type="match status" value="1"/>
</dbReference>
<keyword evidence="2" id="KW-0812">Transmembrane</keyword>
<keyword evidence="1 4" id="KW-0378">Hydrolase</keyword>
<organism evidence="4 5">
    <name type="scientific">Ammoniphilus resinae</name>
    <dbReference type="NCBI Taxonomy" id="861532"/>
    <lineage>
        <taxon>Bacteria</taxon>
        <taxon>Bacillati</taxon>
        <taxon>Bacillota</taxon>
        <taxon>Bacilli</taxon>
        <taxon>Bacillales</taxon>
        <taxon>Paenibacillaceae</taxon>
        <taxon>Aneurinibacillus group</taxon>
        <taxon>Ammoniphilus</taxon>
    </lineage>
</organism>
<feature type="transmembrane region" description="Helical" evidence="2">
    <location>
        <begin position="298"/>
        <end position="318"/>
    </location>
</feature>
<feature type="transmembrane region" description="Helical" evidence="2">
    <location>
        <begin position="188"/>
        <end position="207"/>
    </location>
</feature>
<dbReference type="GO" id="GO:0004722">
    <property type="term" value="F:protein serine/threonine phosphatase activity"/>
    <property type="evidence" value="ECO:0007669"/>
    <property type="project" value="UniProtKB-EC"/>
</dbReference>
<dbReference type="Gene3D" id="3.60.40.10">
    <property type="entry name" value="PPM-type phosphatase domain"/>
    <property type="match status" value="1"/>
</dbReference>
<dbReference type="PANTHER" id="PTHR43156">
    <property type="entry name" value="STAGE II SPORULATION PROTEIN E-RELATED"/>
    <property type="match status" value="1"/>
</dbReference>
<dbReference type="PANTHER" id="PTHR43156:SF2">
    <property type="entry name" value="STAGE II SPORULATION PROTEIN E"/>
    <property type="match status" value="1"/>
</dbReference>
<dbReference type="Pfam" id="PF07228">
    <property type="entry name" value="SpoIIE"/>
    <property type="match status" value="1"/>
</dbReference>
<feature type="domain" description="PPM-type phosphatase" evidence="3">
    <location>
        <begin position="591"/>
        <end position="803"/>
    </location>
</feature>
<dbReference type="Pfam" id="PF19732">
    <property type="entry name" value="SpoIIE_N"/>
    <property type="match status" value="1"/>
</dbReference>
<gene>
    <name evidence="4" type="ORF">J2Z37_002479</name>
</gene>
<dbReference type="Proteomes" id="UP001519343">
    <property type="component" value="Unassembled WGS sequence"/>
</dbReference>
<feature type="transmembrane region" description="Helical" evidence="2">
    <location>
        <begin position="91"/>
        <end position="111"/>
    </location>
</feature>
<dbReference type="RefSeq" id="WP_209810515.1">
    <property type="nucleotide sequence ID" value="NZ_JAGGKT010000006.1"/>
</dbReference>
<keyword evidence="2" id="KW-0472">Membrane</keyword>
<proteinExistence type="predicted"/>
<evidence type="ECO:0000313" key="5">
    <source>
        <dbReference type="Proteomes" id="UP001519343"/>
    </source>
</evidence>
<dbReference type="InterPro" id="IPR014221">
    <property type="entry name" value="SpoII_E"/>
</dbReference>
<dbReference type="InterPro" id="IPR036457">
    <property type="entry name" value="PPM-type-like_dom_sf"/>
</dbReference>
<keyword evidence="2" id="KW-1133">Transmembrane helix</keyword>
<evidence type="ECO:0000256" key="2">
    <source>
        <dbReference type="SAM" id="Phobius"/>
    </source>
</evidence>
<evidence type="ECO:0000256" key="1">
    <source>
        <dbReference type="ARBA" id="ARBA00022801"/>
    </source>
</evidence>
<evidence type="ECO:0000313" key="4">
    <source>
        <dbReference type="EMBL" id="MBP1932478.1"/>
    </source>
</evidence>
<feature type="transmembrane region" description="Helical" evidence="2">
    <location>
        <begin position="47"/>
        <end position="71"/>
    </location>
</feature>
<name>A0ABS4GQC0_9BACL</name>
<dbReference type="PROSITE" id="PS51746">
    <property type="entry name" value="PPM_2"/>
    <property type="match status" value="1"/>
</dbReference>
<keyword evidence="5" id="KW-1185">Reference proteome</keyword>
<feature type="transmembrane region" description="Helical" evidence="2">
    <location>
        <begin position="123"/>
        <end position="141"/>
    </location>
</feature>